<proteinExistence type="predicted"/>
<dbReference type="InterPro" id="IPR003594">
    <property type="entry name" value="HATPase_dom"/>
</dbReference>
<feature type="modified residue" description="4-aspartylphosphate" evidence="3">
    <location>
        <position position="452"/>
    </location>
</feature>
<evidence type="ECO:0000259" key="5">
    <source>
        <dbReference type="PROSITE" id="PS50110"/>
    </source>
</evidence>
<dbReference type="Proteomes" id="UP000217448">
    <property type="component" value="Unassembled WGS sequence"/>
</dbReference>
<dbReference type="Pfam" id="PF00072">
    <property type="entry name" value="Response_reg"/>
    <property type="match status" value="1"/>
</dbReference>
<evidence type="ECO:0000256" key="3">
    <source>
        <dbReference type="PROSITE-ProRule" id="PRU00169"/>
    </source>
</evidence>
<keyword evidence="2" id="KW-0902">Two-component regulatory system</keyword>
<dbReference type="Gene3D" id="3.30.565.10">
    <property type="entry name" value="Histidine kinase-like ATPase, C-terminal domain"/>
    <property type="match status" value="1"/>
</dbReference>
<dbReference type="InterPro" id="IPR001789">
    <property type="entry name" value="Sig_transdc_resp-reg_receiver"/>
</dbReference>
<dbReference type="SMART" id="SM00387">
    <property type="entry name" value="HATPase_c"/>
    <property type="match status" value="1"/>
</dbReference>
<evidence type="ECO:0000259" key="4">
    <source>
        <dbReference type="PROSITE" id="PS50109"/>
    </source>
</evidence>
<evidence type="ECO:0000313" key="7">
    <source>
        <dbReference type="Proteomes" id="UP000217448"/>
    </source>
</evidence>
<keyword evidence="7" id="KW-1185">Reference proteome</keyword>
<reference evidence="7" key="1">
    <citation type="submission" date="2023-07" db="EMBL/GenBank/DDBJ databases">
        <title>Yangia mangrovi SAOS 153D genome.</title>
        <authorList>
            <person name="Verma A."/>
            <person name="Pal Y."/>
            <person name="Sundharam S."/>
            <person name="Bisht B."/>
            <person name="Srinivasan K."/>
        </authorList>
    </citation>
    <scope>NUCLEOTIDE SEQUENCE [LARGE SCALE GENOMIC DNA]</scope>
    <source>
        <strain evidence="7">SAOS 153D</strain>
    </source>
</reference>
<dbReference type="SUPFAM" id="SSF47384">
    <property type="entry name" value="Homodimeric domain of signal transducing histidine kinase"/>
    <property type="match status" value="1"/>
</dbReference>
<dbReference type="SUPFAM" id="SSF55874">
    <property type="entry name" value="ATPase domain of HSP90 chaperone/DNA topoisomerase II/histidine kinase"/>
    <property type="match status" value="1"/>
</dbReference>
<comment type="caution">
    <text evidence="6">The sequence shown here is derived from an EMBL/GenBank/DDBJ whole genome shotgun (WGS) entry which is preliminary data.</text>
</comment>
<dbReference type="CDD" id="cd17546">
    <property type="entry name" value="REC_hyHK_CKI1_RcsC-like"/>
    <property type="match status" value="1"/>
</dbReference>
<dbReference type="Gene3D" id="3.40.50.2300">
    <property type="match status" value="1"/>
</dbReference>
<dbReference type="PROSITE" id="PS50110">
    <property type="entry name" value="RESPONSE_REGULATORY"/>
    <property type="match status" value="1"/>
</dbReference>
<name>A0ABT2KPN1_9RHOB</name>
<dbReference type="PROSITE" id="PS50109">
    <property type="entry name" value="HIS_KIN"/>
    <property type="match status" value="1"/>
</dbReference>
<evidence type="ECO:0000256" key="1">
    <source>
        <dbReference type="ARBA" id="ARBA00022553"/>
    </source>
</evidence>
<feature type="domain" description="Response regulatory" evidence="5">
    <location>
        <begin position="400"/>
        <end position="523"/>
    </location>
</feature>
<gene>
    <name evidence="6" type="ORF">CLG85_021905</name>
</gene>
<feature type="domain" description="Histidine kinase" evidence="4">
    <location>
        <begin position="135"/>
        <end position="379"/>
    </location>
</feature>
<sequence>MTGERRAPSPESGAGEDVSVYRPVVQVIARLIATDRRAALLASEEGQILLANAPAKALGIDAARLRSVLDWPEISARARRAGSARVAVTLMGQELEGELVALPVGPATGLFLRLSDSEDEATWLRNRARAATLLRVAHDLRTPIQSLLASAEALVTGATAGSGALAGLRRAADLSLAHVSNVLSVLRGEQRGSGLQPDAPFSPAAEVEALVAMLQPLAAQRGAELGLHAGSAGPEQVHGPVRFVRALFQNMLDNAVKHGGAKIEAELRLTPLPKLGPDGEPLLEIRFEVRDLGGGLPPAQRARLQEALGHVAAGNVPALVPAAPADARPTQRRSGGLEVLAHALRQLGGTLEIEDRPATAENGLEVIGTILRARFSLPTAIEIPEPEPEADAEQALVGARILVIEDSPASRSWLCQVLRNAGAEVQEAGSGAEALELLRLAEAGAVDIVLSDVTLPEIHGVELARRIMAGVRQNVFPAALRIVGLTAHVDARIRAACLKVGMVEVLEKPIRPGQLCAALATLRGTVSDPLDTPVAGRTDSAADPQEPVIALEVVSELASELGRDRALAFMARALAEAEQALVLLRGGLNAASGCALHAATGACGLTGLALAERRLRGLEDAVKAGQGAAAAEMAALAEALERTAAALRDPPF</sequence>
<organism evidence="6 7">
    <name type="scientific">Alloyangia mangrovi</name>
    <dbReference type="NCBI Taxonomy" id="1779329"/>
    <lineage>
        <taxon>Bacteria</taxon>
        <taxon>Pseudomonadati</taxon>
        <taxon>Pseudomonadota</taxon>
        <taxon>Alphaproteobacteria</taxon>
        <taxon>Rhodobacterales</taxon>
        <taxon>Roseobacteraceae</taxon>
        <taxon>Alloyangia</taxon>
    </lineage>
</organism>
<dbReference type="InterPro" id="IPR036890">
    <property type="entry name" value="HATPase_C_sf"/>
</dbReference>
<dbReference type="InterPro" id="IPR036097">
    <property type="entry name" value="HisK_dim/P_sf"/>
</dbReference>
<keyword evidence="1 3" id="KW-0597">Phosphoprotein</keyword>
<dbReference type="SUPFAM" id="SSF52172">
    <property type="entry name" value="CheY-like"/>
    <property type="match status" value="1"/>
</dbReference>
<dbReference type="InterPro" id="IPR011006">
    <property type="entry name" value="CheY-like_superfamily"/>
</dbReference>
<dbReference type="PANTHER" id="PTHR45339">
    <property type="entry name" value="HYBRID SIGNAL TRANSDUCTION HISTIDINE KINASE J"/>
    <property type="match status" value="1"/>
</dbReference>
<dbReference type="EMBL" id="NTHN02000056">
    <property type="protein sequence ID" value="MCT4372814.1"/>
    <property type="molecule type" value="Genomic_DNA"/>
</dbReference>
<evidence type="ECO:0000256" key="2">
    <source>
        <dbReference type="ARBA" id="ARBA00023012"/>
    </source>
</evidence>
<dbReference type="RefSeq" id="WP_260350045.1">
    <property type="nucleotide sequence ID" value="NZ_NTHN02000056.1"/>
</dbReference>
<evidence type="ECO:0000313" key="6">
    <source>
        <dbReference type="EMBL" id="MCT4372814.1"/>
    </source>
</evidence>
<protein>
    <submittedName>
        <fullName evidence="6">Response regulator</fullName>
    </submittedName>
</protein>
<dbReference type="PANTHER" id="PTHR45339:SF1">
    <property type="entry name" value="HYBRID SIGNAL TRANSDUCTION HISTIDINE KINASE J"/>
    <property type="match status" value="1"/>
</dbReference>
<dbReference type="Pfam" id="PF02518">
    <property type="entry name" value="HATPase_c"/>
    <property type="match status" value="1"/>
</dbReference>
<accession>A0ABT2KPN1</accession>
<dbReference type="SMART" id="SM00448">
    <property type="entry name" value="REC"/>
    <property type="match status" value="1"/>
</dbReference>
<dbReference type="InterPro" id="IPR005467">
    <property type="entry name" value="His_kinase_dom"/>
</dbReference>